<dbReference type="Pfam" id="PF12796">
    <property type="entry name" value="Ank_2"/>
    <property type="match status" value="1"/>
</dbReference>
<evidence type="ECO:0000313" key="7">
    <source>
        <dbReference type="Proteomes" id="UP001642540"/>
    </source>
</evidence>
<evidence type="ECO:0008006" key="8">
    <source>
        <dbReference type="Google" id="ProtNLM"/>
    </source>
</evidence>
<dbReference type="Pfam" id="PF10431">
    <property type="entry name" value="ClpB_D2-small"/>
    <property type="match status" value="1"/>
</dbReference>
<dbReference type="InterPro" id="IPR027417">
    <property type="entry name" value="P-loop_NTPase"/>
</dbReference>
<dbReference type="SMART" id="SM00248">
    <property type="entry name" value="ANK"/>
    <property type="match status" value="3"/>
</dbReference>
<dbReference type="SUPFAM" id="SSF52540">
    <property type="entry name" value="P-loop containing nucleoside triphosphate hydrolases"/>
    <property type="match status" value="1"/>
</dbReference>
<evidence type="ECO:0000259" key="5">
    <source>
        <dbReference type="SMART" id="SM01086"/>
    </source>
</evidence>
<feature type="repeat" description="ANK" evidence="3">
    <location>
        <begin position="159"/>
        <end position="191"/>
    </location>
</feature>
<dbReference type="Gene3D" id="1.25.40.20">
    <property type="entry name" value="Ankyrin repeat-containing domain"/>
    <property type="match status" value="1"/>
</dbReference>
<dbReference type="EMBL" id="CAXLJM020000043">
    <property type="protein sequence ID" value="CAL8109956.1"/>
    <property type="molecule type" value="Genomic_DNA"/>
</dbReference>
<organism evidence="6 7">
    <name type="scientific">Orchesella dallaii</name>
    <dbReference type="NCBI Taxonomy" id="48710"/>
    <lineage>
        <taxon>Eukaryota</taxon>
        <taxon>Metazoa</taxon>
        <taxon>Ecdysozoa</taxon>
        <taxon>Arthropoda</taxon>
        <taxon>Hexapoda</taxon>
        <taxon>Collembola</taxon>
        <taxon>Entomobryomorpha</taxon>
        <taxon>Entomobryoidea</taxon>
        <taxon>Orchesellidae</taxon>
        <taxon>Orchesellinae</taxon>
        <taxon>Orchesella</taxon>
    </lineage>
</organism>
<dbReference type="SMART" id="SM01086">
    <property type="entry name" value="ClpB_D2-small"/>
    <property type="match status" value="1"/>
</dbReference>
<dbReference type="SMART" id="SM00382">
    <property type="entry name" value="AAA"/>
    <property type="match status" value="1"/>
</dbReference>
<dbReference type="InterPro" id="IPR001270">
    <property type="entry name" value="ClpA/B"/>
</dbReference>
<dbReference type="InterPro" id="IPR036770">
    <property type="entry name" value="Ankyrin_rpt-contain_sf"/>
</dbReference>
<evidence type="ECO:0000313" key="6">
    <source>
        <dbReference type="EMBL" id="CAL8109956.1"/>
    </source>
</evidence>
<keyword evidence="3" id="KW-0040">ANK repeat</keyword>
<evidence type="ECO:0000259" key="4">
    <source>
        <dbReference type="SMART" id="SM00382"/>
    </source>
</evidence>
<keyword evidence="2" id="KW-0067">ATP-binding</keyword>
<dbReference type="InterPro" id="IPR002110">
    <property type="entry name" value="Ankyrin_rpt"/>
</dbReference>
<feature type="domain" description="AAA+ ATPase" evidence="4">
    <location>
        <begin position="336"/>
        <end position="489"/>
    </location>
</feature>
<keyword evidence="1" id="KW-0547">Nucleotide-binding</keyword>
<protein>
    <recommendedName>
        <fullName evidence="8">Caseinolytic peptidase B protein</fullName>
    </recommendedName>
</protein>
<dbReference type="PANTHER" id="PTHR11638">
    <property type="entry name" value="ATP-DEPENDENT CLP PROTEASE"/>
    <property type="match status" value="1"/>
</dbReference>
<keyword evidence="7" id="KW-1185">Reference proteome</keyword>
<dbReference type="InterPro" id="IPR003959">
    <property type="entry name" value="ATPase_AAA_core"/>
</dbReference>
<feature type="domain" description="Clp ATPase C-terminal" evidence="5">
    <location>
        <begin position="534"/>
        <end position="623"/>
    </location>
</feature>
<dbReference type="Gene3D" id="1.10.8.60">
    <property type="match status" value="1"/>
</dbReference>
<dbReference type="Proteomes" id="UP001642540">
    <property type="component" value="Unassembled WGS sequence"/>
</dbReference>
<dbReference type="InterPro" id="IPR019489">
    <property type="entry name" value="Clp_ATPase_C"/>
</dbReference>
<evidence type="ECO:0000256" key="2">
    <source>
        <dbReference type="ARBA" id="ARBA00022840"/>
    </source>
</evidence>
<gene>
    <name evidence="6" type="ORF">ODALV1_LOCUS13845</name>
</gene>
<sequence>MAQLLAIPLKTVTSLYSLINHHILPQIRASYLRKISPVSVSTQIFVSTSKSTKCDCSKYNISRGLHTSTPGYNLYNNTSNPTRWNWGRDREDLPPGNGLTNFVLAALGFGLLGITIVDNKSGNSSFSQRLLHAAQTGQDQEIKRILENHNVDVNARHYLGWSALHVAAMNGHWSTVKILLDAGADPNLGDEFTTVYHTAHKIKMHSLEVQIQREDEFSDRLNSRTNFKGCTALHYAVLSDDPETVQVLLDHGANPGAESDTGHVPKQYAKDPKIKSLLDRYTKKYEEMRKKKEAEERRKFPLEQRIKEVIVGQDGAITTVASTIRRKENGWVDEEHPLVFLFLGSSGIGKTELAKQIANYLYKEKKDAFIRIDMSEYHDKHSVARFIGAPPGYVGHEEGGQLTKRLTKFPKAVVLFDEVEKAHPDVLNVLLQLFDEGRMTDGQGKTIECKEAIFVMTSNLASEEIAEHALTLREEAERLTKERYEGTIDDCEVHERVTISSKFKDKVVRPILKRHFQRDEFLGRINEIVYFLPFSKSELNQLVTKELKYWAEKAKEKHNIELKWDNRVVQALSTGYNVHYGARSIKHEVERRVVNQLAAAHENQQLVPNSTIHITAEEVEENLNAEEYRIKLQIKTQGDKLVDLENPIISPLNMN</sequence>
<evidence type="ECO:0000256" key="3">
    <source>
        <dbReference type="PROSITE-ProRule" id="PRU00023"/>
    </source>
</evidence>
<reference evidence="6 7" key="1">
    <citation type="submission" date="2024-08" db="EMBL/GenBank/DDBJ databases">
        <authorList>
            <person name="Cucini C."/>
            <person name="Frati F."/>
        </authorList>
    </citation>
    <scope>NUCLEOTIDE SEQUENCE [LARGE SCALE GENOMIC DNA]</scope>
</reference>
<proteinExistence type="predicted"/>
<dbReference type="Pfam" id="PF07724">
    <property type="entry name" value="AAA_2"/>
    <property type="match status" value="1"/>
</dbReference>
<dbReference type="Pfam" id="PF00023">
    <property type="entry name" value="Ank"/>
    <property type="match status" value="1"/>
</dbReference>
<accession>A0ABP1QPM9</accession>
<dbReference type="PANTHER" id="PTHR11638:SF93">
    <property type="entry name" value="MITOCHONDRIAL DISAGGREGASE"/>
    <property type="match status" value="1"/>
</dbReference>
<evidence type="ECO:0000256" key="1">
    <source>
        <dbReference type="ARBA" id="ARBA00022741"/>
    </source>
</evidence>
<comment type="caution">
    <text evidence="6">The sequence shown here is derived from an EMBL/GenBank/DDBJ whole genome shotgun (WGS) entry which is preliminary data.</text>
</comment>
<dbReference type="InterPro" id="IPR050130">
    <property type="entry name" value="ClpA_ClpB"/>
</dbReference>
<dbReference type="Gene3D" id="3.40.50.300">
    <property type="entry name" value="P-loop containing nucleotide triphosphate hydrolases"/>
    <property type="match status" value="1"/>
</dbReference>
<dbReference type="SUPFAM" id="SSF48403">
    <property type="entry name" value="Ankyrin repeat"/>
    <property type="match status" value="1"/>
</dbReference>
<name>A0ABP1QPM9_9HEXA</name>
<dbReference type="CDD" id="cd19499">
    <property type="entry name" value="RecA-like_ClpB_Hsp104-like"/>
    <property type="match status" value="1"/>
</dbReference>
<feature type="repeat" description="ANK" evidence="3">
    <location>
        <begin position="228"/>
        <end position="260"/>
    </location>
</feature>
<dbReference type="PROSITE" id="PS50088">
    <property type="entry name" value="ANK_REPEAT"/>
    <property type="match status" value="2"/>
</dbReference>
<dbReference type="PRINTS" id="PR00300">
    <property type="entry name" value="CLPPROTEASEA"/>
</dbReference>
<dbReference type="PROSITE" id="PS50297">
    <property type="entry name" value="ANK_REP_REGION"/>
    <property type="match status" value="2"/>
</dbReference>
<dbReference type="InterPro" id="IPR003593">
    <property type="entry name" value="AAA+_ATPase"/>
</dbReference>